<comment type="similarity">
    <text evidence="1 4">Belongs to the plant LTP family.</text>
</comment>
<evidence type="ECO:0000256" key="2">
    <source>
        <dbReference type="ARBA" id="ARBA00022448"/>
    </source>
</evidence>
<dbReference type="InterPro" id="IPR036312">
    <property type="entry name" value="Bifun_inhib/LTP/seed_sf"/>
</dbReference>
<name>A0ABD1SI91_9LAMI</name>
<proteinExistence type="inferred from homology"/>
<evidence type="ECO:0000313" key="8">
    <source>
        <dbReference type="Proteomes" id="UP001604277"/>
    </source>
</evidence>
<dbReference type="SMART" id="SM00499">
    <property type="entry name" value="AAI"/>
    <property type="match status" value="1"/>
</dbReference>
<dbReference type="Proteomes" id="UP001604277">
    <property type="component" value="Unassembled WGS sequence"/>
</dbReference>
<feature type="domain" description="Bifunctional inhibitor/plant lipid transfer protein/seed storage helical" evidence="6">
    <location>
        <begin position="25"/>
        <end position="109"/>
    </location>
</feature>
<dbReference type="AlphaFoldDB" id="A0ABD1SI91"/>
<dbReference type="PANTHER" id="PTHR33076">
    <property type="entry name" value="NON-SPECIFIC LIPID-TRANSFER PROTEIN 2-RELATED"/>
    <property type="match status" value="1"/>
</dbReference>
<dbReference type="PRINTS" id="PR00382">
    <property type="entry name" value="LIPIDTRNSFER"/>
</dbReference>
<gene>
    <name evidence="7" type="ORF">Fot_34229</name>
</gene>
<dbReference type="EMBL" id="JBFOLJ010000010">
    <property type="protein sequence ID" value="KAL2500381.1"/>
    <property type="molecule type" value="Genomic_DNA"/>
</dbReference>
<comment type="function">
    <text evidence="4">Plant non-specific lipid-transfer proteins transfer phospholipids as well as galactolipids across membranes. May play a role in wax or cutin deposition in the cell walls of expanding epidermal cells and certain secretory tissues.</text>
</comment>
<dbReference type="GO" id="GO:0008289">
    <property type="term" value="F:lipid binding"/>
    <property type="evidence" value="ECO:0007669"/>
    <property type="project" value="UniProtKB-KW"/>
</dbReference>
<accession>A0ABD1SI91</accession>
<keyword evidence="2 4" id="KW-0813">Transport</keyword>
<evidence type="ECO:0000256" key="5">
    <source>
        <dbReference type="SAM" id="SignalP"/>
    </source>
</evidence>
<dbReference type="InterPro" id="IPR000528">
    <property type="entry name" value="Plant_nsLTP"/>
</dbReference>
<dbReference type="Pfam" id="PF00234">
    <property type="entry name" value="Tryp_alpha_amyl"/>
    <property type="match status" value="1"/>
</dbReference>
<feature type="signal peptide" evidence="5">
    <location>
        <begin position="1"/>
        <end position="21"/>
    </location>
</feature>
<evidence type="ECO:0000256" key="4">
    <source>
        <dbReference type="RuleBase" id="RU000628"/>
    </source>
</evidence>
<keyword evidence="8" id="KW-1185">Reference proteome</keyword>
<keyword evidence="3 4" id="KW-0446">Lipid-binding</keyword>
<dbReference type="SUPFAM" id="SSF47699">
    <property type="entry name" value="Bifunctional inhibitor/lipid-transfer protein/seed storage 2S albumin"/>
    <property type="match status" value="1"/>
</dbReference>
<protein>
    <recommendedName>
        <fullName evidence="4">Non-specific lipid-transfer protein</fullName>
    </recommendedName>
</protein>
<dbReference type="CDD" id="cd01960">
    <property type="entry name" value="nsLTP1"/>
    <property type="match status" value="1"/>
</dbReference>
<evidence type="ECO:0000259" key="6">
    <source>
        <dbReference type="SMART" id="SM00499"/>
    </source>
</evidence>
<evidence type="ECO:0000313" key="7">
    <source>
        <dbReference type="EMBL" id="KAL2500381.1"/>
    </source>
</evidence>
<evidence type="ECO:0000256" key="1">
    <source>
        <dbReference type="ARBA" id="ARBA00009748"/>
    </source>
</evidence>
<reference evidence="8" key="1">
    <citation type="submission" date="2024-07" db="EMBL/GenBank/DDBJ databases">
        <title>Two chromosome-level genome assemblies of Korean endemic species Abeliophyllum distichum and Forsythia ovata (Oleaceae).</title>
        <authorList>
            <person name="Jang H."/>
        </authorList>
    </citation>
    <scope>NUCLEOTIDE SEQUENCE [LARGE SCALE GENOMIC DNA]</scope>
</reference>
<dbReference type="Gene3D" id="1.10.110.10">
    <property type="entry name" value="Plant lipid-transfer and hydrophobic proteins"/>
    <property type="match status" value="1"/>
</dbReference>
<keyword evidence="5" id="KW-0732">Signal</keyword>
<feature type="chain" id="PRO_5044756304" description="Non-specific lipid-transfer protein" evidence="5">
    <location>
        <begin position="22"/>
        <end position="124"/>
    </location>
</feature>
<organism evidence="7 8">
    <name type="scientific">Forsythia ovata</name>
    <dbReference type="NCBI Taxonomy" id="205694"/>
    <lineage>
        <taxon>Eukaryota</taxon>
        <taxon>Viridiplantae</taxon>
        <taxon>Streptophyta</taxon>
        <taxon>Embryophyta</taxon>
        <taxon>Tracheophyta</taxon>
        <taxon>Spermatophyta</taxon>
        <taxon>Magnoliopsida</taxon>
        <taxon>eudicotyledons</taxon>
        <taxon>Gunneridae</taxon>
        <taxon>Pentapetalae</taxon>
        <taxon>asterids</taxon>
        <taxon>lamiids</taxon>
        <taxon>Lamiales</taxon>
        <taxon>Oleaceae</taxon>
        <taxon>Forsythieae</taxon>
        <taxon>Forsythia</taxon>
    </lineage>
</organism>
<sequence length="124" mass="12599">MVKMLCLLLVGMVVVAPISEAAISCGTVMTTLAPCLNYVMNGGVVPTGCCNGISSLYNSVKTTPDRQAVCSCLKSVAGSASAASFNNAASLPDKCGINIPYKLSPSIDCSKPLPCPNGGFGFSD</sequence>
<evidence type="ECO:0000256" key="3">
    <source>
        <dbReference type="ARBA" id="ARBA00023121"/>
    </source>
</evidence>
<comment type="caution">
    <text evidence="7">The sequence shown here is derived from an EMBL/GenBank/DDBJ whole genome shotgun (WGS) entry which is preliminary data.</text>
</comment>
<dbReference type="InterPro" id="IPR016140">
    <property type="entry name" value="Bifunc_inhib/LTP/seed_store"/>
</dbReference>